<keyword evidence="8" id="KW-0472">Membrane</keyword>
<dbReference type="EMBL" id="LCFP01000003">
    <property type="protein sequence ID" value="KKS98105.1"/>
    <property type="molecule type" value="Genomic_DNA"/>
</dbReference>
<feature type="domain" description="Histidine kinase" evidence="9">
    <location>
        <begin position="154"/>
        <end position="372"/>
    </location>
</feature>
<sequence length="377" mass="42744">MVKPSKETANKLPGLKMLKKQKFGRILIFLGVNTSYILTYYLINLYFPFIPNYPFYFALIASSLYLGGFRFGFFSLGVSSLAMVIIQPDNIPVLPLLASEGLIVVYFFEKIRNSSIINKLEEREQLLTKKYEENEQLLKSAQKEIRFRDEFLSIASHELKTPLTSMLLELQLMLHNVRNVSLAKFSVQNLMTMLESAEDQTKRLSKMINDLLNVSLITSGKLTLEAEEVSLNQIVEEAVNKITTIKGGTDIQFMNGVPVKGYWDKVRLEQVVVNFLSNAVKYGNGKPIKISVNKKDNFALLIIEDKGIGIARDKMGKIFERFKRGVTDKEYKGLGVGLYIVSQIVKQHGGKINVQSKIGKGTIFTVELPLNIKRREK</sequence>
<evidence type="ECO:0000313" key="10">
    <source>
        <dbReference type="EMBL" id="KKS98105.1"/>
    </source>
</evidence>
<feature type="transmembrane region" description="Helical" evidence="8">
    <location>
        <begin position="26"/>
        <end position="43"/>
    </location>
</feature>
<dbReference type="InterPro" id="IPR003661">
    <property type="entry name" value="HisK_dim/P_dom"/>
</dbReference>
<dbReference type="Gene3D" id="3.30.565.10">
    <property type="entry name" value="Histidine kinase-like ATPase, C-terminal domain"/>
    <property type="match status" value="1"/>
</dbReference>
<dbReference type="InterPro" id="IPR050736">
    <property type="entry name" value="Sensor_HK_Regulatory"/>
</dbReference>
<dbReference type="SUPFAM" id="SSF47384">
    <property type="entry name" value="Homodimeric domain of signal transducing histidine kinase"/>
    <property type="match status" value="1"/>
</dbReference>
<dbReference type="Pfam" id="PF02518">
    <property type="entry name" value="HATPase_c"/>
    <property type="match status" value="1"/>
</dbReference>
<dbReference type="PROSITE" id="PS50109">
    <property type="entry name" value="HIS_KIN"/>
    <property type="match status" value="1"/>
</dbReference>
<evidence type="ECO:0000256" key="4">
    <source>
        <dbReference type="ARBA" id="ARBA00022679"/>
    </source>
</evidence>
<dbReference type="CDD" id="cd00075">
    <property type="entry name" value="HATPase"/>
    <property type="match status" value="1"/>
</dbReference>
<keyword evidence="6" id="KW-0902">Two-component regulatory system</keyword>
<protein>
    <recommendedName>
        <fullName evidence="2">histidine kinase</fullName>
        <ecNumber evidence="2">2.7.13.3</ecNumber>
    </recommendedName>
</protein>
<evidence type="ECO:0000256" key="6">
    <source>
        <dbReference type="ARBA" id="ARBA00023012"/>
    </source>
</evidence>
<dbReference type="InterPro" id="IPR005467">
    <property type="entry name" value="His_kinase_dom"/>
</dbReference>
<dbReference type="Gene3D" id="1.10.287.130">
    <property type="match status" value="1"/>
</dbReference>
<keyword evidence="8" id="KW-1133">Transmembrane helix</keyword>
<comment type="caution">
    <text evidence="10">The sequence shown here is derived from an EMBL/GenBank/DDBJ whole genome shotgun (WGS) entry which is preliminary data.</text>
</comment>
<proteinExistence type="predicted"/>
<dbReference type="SMART" id="SM00388">
    <property type="entry name" value="HisKA"/>
    <property type="match status" value="1"/>
</dbReference>
<keyword evidence="7" id="KW-0175">Coiled coil</keyword>
<accession>A0A0G1DJU9</accession>
<keyword evidence="4" id="KW-0808">Transferase</keyword>
<feature type="coiled-coil region" evidence="7">
    <location>
        <begin position="187"/>
        <end position="214"/>
    </location>
</feature>
<feature type="transmembrane region" description="Helical" evidence="8">
    <location>
        <begin position="55"/>
        <end position="78"/>
    </location>
</feature>
<reference evidence="10 11" key="1">
    <citation type="journal article" date="2015" name="Nature">
        <title>rRNA introns, odd ribosomes, and small enigmatic genomes across a large radiation of phyla.</title>
        <authorList>
            <person name="Brown C.T."/>
            <person name="Hug L.A."/>
            <person name="Thomas B.C."/>
            <person name="Sharon I."/>
            <person name="Castelle C.J."/>
            <person name="Singh A."/>
            <person name="Wilkins M.J."/>
            <person name="Williams K.H."/>
            <person name="Banfield J.F."/>
        </authorList>
    </citation>
    <scope>NUCLEOTIDE SEQUENCE [LARGE SCALE GENOMIC DNA]</scope>
</reference>
<evidence type="ECO:0000256" key="5">
    <source>
        <dbReference type="ARBA" id="ARBA00022777"/>
    </source>
</evidence>
<evidence type="ECO:0000256" key="7">
    <source>
        <dbReference type="SAM" id="Coils"/>
    </source>
</evidence>
<dbReference type="InterPro" id="IPR003594">
    <property type="entry name" value="HATPase_dom"/>
</dbReference>
<evidence type="ECO:0000256" key="3">
    <source>
        <dbReference type="ARBA" id="ARBA00022553"/>
    </source>
</evidence>
<evidence type="ECO:0000256" key="1">
    <source>
        <dbReference type="ARBA" id="ARBA00000085"/>
    </source>
</evidence>
<dbReference type="FunFam" id="3.30.565.10:FF:000006">
    <property type="entry name" value="Sensor histidine kinase WalK"/>
    <property type="match status" value="1"/>
</dbReference>
<dbReference type="PANTHER" id="PTHR43711:SF26">
    <property type="entry name" value="SENSOR HISTIDINE KINASE RCSC"/>
    <property type="match status" value="1"/>
</dbReference>
<keyword evidence="5 10" id="KW-0418">Kinase</keyword>
<dbReference type="InterPro" id="IPR004358">
    <property type="entry name" value="Sig_transdc_His_kin-like_C"/>
</dbReference>
<organism evidence="10 11">
    <name type="scientific">Candidatus Gottesmanbacteria bacterium GW2011_GWA2_43_14</name>
    <dbReference type="NCBI Taxonomy" id="1618443"/>
    <lineage>
        <taxon>Bacteria</taxon>
        <taxon>Candidatus Gottesmaniibacteriota</taxon>
    </lineage>
</organism>
<dbReference type="Proteomes" id="UP000034894">
    <property type="component" value="Unassembled WGS sequence"/>
</dbReference>
<keyword evidence="8" id="KW-0812">Transmembrane</keyword>
<feature type="coiled-coil region" evidence="7">
    <location>
        <begin position="117"/>
        <end position="144"/>
    </location>
</feature>
<dbReference type="InterPro" id="IPR036097">
    <property type="entry name" value="HisK_dim/P_sf"/>
</dbReference>
<dbReference type="AlphaFoldDB" id="A0A0G1DJU9"/>
<dbReference type="Pfam" id="PF00512">
    <property type="entry name" value="HisKA"/>
    <property type="match status" value="1"/>
</dbReference>
<dbReference type="SMART" id="SM00387">
    <property type="entry name" value="HATPase_c"/>
    <property type="match status" value="1"/>
</dbReference>
<evidence type="ECO:0000256" key="2">
    <source>
        <dbReference type="ARBA" id="ARBA00012438"/>
    </source>
</evidence>
<keyword evidence="3" id="KW-0597">Phosphoprotein</keyword>
<feature type="transmembrane region" description="Helical" evidence="8">
    <location>
        <begin position="90"/>
        <end position="108"/>
    </location>
</feature>
<dbReference type="EC" id="2.7.13.3" evidence="2"/>
<evidence type="ECO:0000313" key="11">
    <source>
        <dbReference type="Proteomes" id="UP000034894"/>
    </source>
</evidence>
<gene>
    <name evidence="10" type="ORF">UV73_C0003G0047</name>
</gene>
<dbReference type="SUPFAM" id="SSF55874">
    <property type="entry name" value="ATPase domain of HSP90 chaperone/DNA topoisomerase II/histidine kinase"/>
    <property type="match status" value="1"/>
</dbReference>
<dbReference type="STRING" id="1618443.UV73_C0003G0047"/>
<dbReference type="PANTHER" id="PTHR43711">
    <property type="entry name" value="TWO-COMPONENT HISTIDINE KINASE"/>
    <property type="match status" value="1"/>
</dbReference>
<dbReference type="CDD" id="cd00082">
    <property type="entry name" value="HisKA"/>
    <property type="match status" value="1"/>
</dbReference>
<evidence type="ECO:0000259" key="9">
    <source>
        <dbReference type="PROSITE" id="PS50109"/>
    </source>
</evidence>
<evidence type="ECO:0000256" key="8">
    <source>
        <dbReference type="SAM" id="Phobius"/>
    </source>
</evidence>
<dbReference type="PRINTS" id="PR00344">
    <property type="entry name" value="BCTRLSENSOR"/>
</dbReference>
<dbReference type="InterPro" id="IPR036890">
    <property type="entry name" value="HATPase_C_sf"/>
</dbReference>
<name>A0A0G1DJU9_9BACT</name>
<dbReference type="GO" id="GO:0000155">
    <property type="term" value="F:phosphorelay sensor kinase activity"/>
    <property type="evidence" value="ECO:0007669"/>
    <property type="project" value="InterPro"/>
</dbReference>
<comment type="catalytic activity">
    <reaction evidence="1">
        <text>ATP + protein L-histidine = ADP + protein N-phospho-L-histidine.</text>
        <dbReference type="EC" id="2.7.13.3"/>
    </reaction>
</comment>